<organism evidence="2 3">
    <name type="scientific">Salinivirga cyanobacteriivorans</name>
    <dbReference type="NCBI Taxonomy" id="1307839"/>
    <lineage>
        <taxon>Bacteria</taxon>
        <taxon>Pseudomonadati</taxon>
        <taxon>Bacteroidota</taxon>
        <taxon>Bacteroidia</taxon>
        <taxon>Bacteroidales</taxon>
        <taxon>Salinivirgaceae</taxon>
        <taxon>Salinivirga</taxon>
    </lineage>
</organism>
<sequence precursor="true">MKKLISILVTLFALGAYAQENQVAKLENLKERILAKYVIKHEGDNDYSYSGCCEDHYIIEKSEFRGDFLKFDFKWQGTSLSPSMYVPDEEAFPATYVKARYEGNPEMIKKYDVIEKYDEERIVILDEWVYVLEWNSKDDFVIDKVLRPGEVSGLKAVKASLKAKKVMKNADHYNTLKAYLDKAFAKQASLLPKWKEENADLIQQRLENKKKVMQEIKGVNDAYWQSEEGQAKLREMKESEGKPTSWTIKNGSSKEVFVGTGGSSKSLAPGQSTTFLCNTDIYYLSKNGANYEKKGLLGKGSEWCGKTFIIK</sequence>
<keyword evidence="1" id="KW-0732">Signal</keyword>
<dbReference type="STRING" id="1307839.L21SP5_02880"/>
<feature type="chain" id="PRO_5006599421" evidence="1">
    <location>
        <begin position="19"/>
        <end position="311"/>
    </location>
</feature>
<evidence type="ECO:0000256" key="1">
    <source>
        <dbReference type="SAM" id="SignalP"/>
    </source>
</evidence>
<accession>A0A0S2I2J3</accession>
<evidence type="ECO:0000313" key="2">
    <source>
        <dbReference type="EMBL" id="ALO16500.1"/>
    </source>
</evidence>
<dbReference type="RefSeq" id="WP_057953865.1">
    <property type="nucleotide sequence ID" value="NZ_CP013118.1"/>
</dbReference>
<protein>
    <submittedName>
        <fullName evidence="2">Uncharacterized protein</fullName>
    </submittedName>
</protein>
<dbReference type="KEGG" id="blq:L21SP5_02880"/>
<gene>
    <name evidence="2" type="ORF">L21SP5_02880</name>
</gene>
<keyword evidence="3" id="KW-1185">Reference proteome</keyword>
<dbReference type="OrthoDB" id="1156983at2"/>
<name>A0A0S2I2J3_9BACT</name>
<proteinExistence type="predicted"/>
<reference evidence="2 3" key="1">
    <citation type="submission" date="2015-11" db="EMBL/GenBank/DDBJ databases">
        <title>Description and complete genome sequence of a novel strain predominating in hypersaline microbial mats and representing a new family of the Bacteriodetes phylum.</title>
        <authorList>
            <person name="Spring S."/>
            <person name="Bunk B."/>
            <person name="Sproer C."/>
            <person name="Klenk H.-P."/>
        </authorList>
    </citation>
    <scope>NUCLEOTIDE SEQUENCE [LARGE SCALE GENOMIC DNA]</scope>
    <source>
        <strain evidence="2 3">L21-Spi-D4</strain>
    </source>
</reference>
<feature type="signal peptide" evidence="1">
    <location>
        <begin position="1"/>
        <end position="18"/>
    </location>
</feature>
<evidence type="ECO:0000313" key="3">
    <source>
        <dbReference type="Proteomes" id="UP000064893"/>
    </source>
</evidence>
<dbReference type="Proteomes" id="UP000064893">
    <property type="component" value="Chromosome"/>
</dbReference>
<dbReference type="EMBL" id="CP013118">
    <property type="protein sequence ID" value="ALO16500.1"/>
    <property type="molecule type" value="Genomic_DNA"/>
</dbReference>
<dbReference type="AlphaFoldDB" id="A0A0S2I2J3"/>